<protein>
    <submittedName>
        <fullName evidence="1">Uncharacterized protein</fullName>
    </submittedName>
</protein>
<dbReference type="Proteomes" id="UP001151760">
    <property type="component" value="Unassembled WGS sequence"/>
</dbReference>
<reference evidence="1" key="2">
    <citation type="submission" date="2022-01" db="EMBL/GenBank/DDBJ databases">
        <authorList>
            <person name="Yamashiro T."/>
            <person name="Shiraishi A."/>
            <person name="Satake H."/>
            <person name="Nakayama K."/>
        </authorList>
    </citation>
    <scope>NUCLEOTIDE SEQUENCE</scope>
</reference>
<proteinExistence type="predicted"/>
<name>A0ABQ5GIY9_9ASTR</name>
<evidence type="ECO:0000313" key="2">
    <source>
        <dbReference type="Proteomes" id="UP001151760"/>
    </source>
</evidence>
<sequence>MRRGWRGDDGFSWWRGGGDERDGGDEEWLWDDDDGVRLRWPTVEVVLWWDGDGRDEGDGGVVVWKRLAEI</sequence>
<evidence type="ECO:0000313" key="1">
    <source>
        <dbReference type="EMBL" id="GJT75408.1"/>
    </source>
</evidence>
<accession>A0ABQ5GIY9</accession>
<dbReference type="EMBL" id="BQNB010018527">
    <property type="protein sequence ID" value="GJT75408.1"/>
    <property type="molecule type" value="Genomic_DNA"/>
</dbReference>
<gene>
    <name evidence="1" type="ORF">Tco_1042133</name>
</gene>
<keyword evidence="2" id="KW-1185">Reference proteome</keyword>
<comment type="caution">
    <text evidence="1">The sequence shown here is derived from an EMBL/GenBank/DDBJ whole genome shotgun (WGS) entry which is preliminary data.</text>
</comment>
<reference evidence="1" key="1">
    <citation type="journal article" date="2022" name="Int. J. Mol. Sci.">
        <title>Draft Genome of Tanacetum Coccineum: Genomic Comparison of Closely Related Tanacetum-Family Plants.</title>
        <authorList>
            <person name="Yamashiro T."/>
            <person name="Shiraishi A."/>
            <person name="Nakayama K."/>
            <person name="Satake H."/>
        </authorList>
    </citation>
    <scope>NUCLEOTIDE SEQUENCE</scope>
</reference>
<organism evidence="1 2">
    <name type="scientific">Tanacetum coccineum</name>
    <dbReference type="NCBI Taxonomy" id="301880"/>
    <lineage>
        <taxon>Eukaryota</taxon>
        <taxon>Viridiplantae</taxon>
        <taxon>Streptophyta</taxon>
        <taxon>Embryophyta</taxon>
        <taxon>Tracheophyta</taxon>
        <taxon>Spermatophyta</taxon>
        <taxon>Magnoliopsida</taxon>
        <taxon>eudicotyledons</taxon>
        <taxon>Gunneridae</taxon>
        <taxon>Pentapetalae</taxon>
        <taxon>asterids</taxon>
        <taxon>campanulids</taxon>
        <taxon>Asterales</taxon>
        <taxon>Asteraceae</taxon>
        <taxon>Asteroideae</taxon>
        <taxon>Anthemideae</taxon>
        <taxon>Anthemidinae</taxon>
        <taxon>Tanacetum</taxon>
    </lineage>
</organism>